<dbReference type="AlphaFoldDB" id="A0A2M6XUY3"/>
<dbReference type="Gene3D" id="3.90.25.10">
    <property type="entry name" value="UDP-galactose 4-epimerase, domain 1"/>
    <property type="match status" value="1"/>
</dbReference>
<dbReference type="Pfam" id="PF01370">
    <property type="entry name" value="Epimerase"/>
    <property type="match status" value="1"/>
</dbReference>
<dbReference type="InterPro" id="IPR001509">
    <property type="entry name" value="Epimerase_deHydtase"/>
</dbReference>
<evidence type="ECO:0000313" key="3">
    <source>
        <dbReference type="EMBL" id="PIU16078.1"/>
    </source>
</evidence>
<feature type="domain" description="NAD-dependent epimerase/dehydratase" evidence="2">
    <location>
        <begin position="4"/>
        <end position="239"/>
    </location>
</feature>
<evidence type="ECO:0000313" key="4">
    <source>
        <dbReference type="Proteomes" id="UP000229784"/>
    </source>
</evidence>
<reference evidence="4" key="1">
    <citation type="submission" date="2017-09" db="EMBL/GenBank/DDBJ databases">
        <title>Depth-based differentiation of microbial function through sediment-hosted aquifers and enrichment of novel symbionts in the deep terrestrial subsurface.</title>
        <authorList>
            <person name="Probst A.J."/>
            <person name="Ladd B."/>
            <person name="Jarett J.K."/>
            <person name="Geller-Mcgrath D.E."/>
            <person name="Sieber C.M.K."/>
            <person name="Emerson J.B."/>
            <person name="Anantharaman K."/>
            <person name="Thomas B.C."/>
            <person name="Malmstrom R."/>
            <person name="Stieglmeier M."/>
            <person name="Klingl A."/>
            <person name="Woyke T."/>
            <person name="Ryan C.M."/>
            <person name="Banfield J.F."/>
        </authorList>
    </citation>
    <scope>NUCLEOTIDE SEQUENCE [LARGE SCALE GENOMIC DNA]</scope>
</reference>
<accession>A0A2M6XUY3</accession>
<organism evidence="3 4">
    <name type="scientific">bacterium (Candidatus Gribaldobacteria) CG08_land_8_20_14_0_20_39_15</name>
    <dbReference type="NCBI Taxonomy" id="2014273"/>
    <lineage>
        <taxon>Bacteria</taxon>
        <taxon>Candidatus Gribaldobacteria</taxon>
    </lineage>
</organism>
<comment type="similarity">
    <text evidence="1">Belongs to the NAD(P)-dependent epimerase/dehydratase family.</text>
</comment>
<dbReference type="Proteomes" id="UP000229784">
    <property type="component" value="Unassembled WGS sequence"/>
</dbReference>
<dbReference type="SUPFAM" id="SSF51735">
    <property type="entry name" value="NAD(P)-binding Rossmann-fold domains"/>
    <property type="match status" value="1"/>
</dbReference>
<dbReference type="PANTHER" id="PTHR43000">
    <property type="entry name" value="DTDP-D-GLUCOSE 4,6-DEHYDRATASE-RELATED"/>
    <property type="match status" value="1"/>
</dbReference>
<name>A0A2M6XUY3_9BACT</name>
<evidence type="ECO:0000256" key="1">
    <source>
        <dbReference type="ARBA" id="ARBA00007637"/>
    </source>
</evidence>
<dbReference type="CDD" id="cd05256">
    <property type="entry name" value="UDP_AE_SDR_e"/>
    <property type="match status" value="1"/>
</dbReference>
<evidence type="ECO:0000259" key="2">
    <source>
        <dbReference type="Pfam" id="PF01370"/>
    </source>
</evidence>
<sequence>MAKVLITGGAGFIGSNLVKKLVGLKHQIIIFDNLSTGSLRNLEVVKSKIRLVRGDIRNLPLLNKTFKAVDYVLHLAALPGVALSVKEPGLVNEVNVDGTVNVLLASRDNKIKRVIFVSSSSIYGGAGEVNKENQKPEPLSPYAISKITGEYYAKNFYQLFGLETVCLRFFNVFGPHQNPDSEYAAVIPLFIKLALQGKRPIIFGDGNQSRDFTYVDNVVSGMILAVKSKKAAGEILNVACGDCLTVNQLVKAIGKILNKKIAPIYQQSRPGDIYRSRADINKAKQILGFKPKVGFEQGLEKTIAYLKTS</sequence>
<comment type="caution">
    <text evidence="3">The sequence shown here is derived from an EMBL/GenBank/DDBJ whole genome shotgun (WGS) entry which is preliminary data.</text>
</comment>
<dbReference type="EMBL" id="PEXQ01000022">
    <property type="protein sequence ID" value="PIU16078.1"/>
    <property type="molecule type" value="Genomic_DNA"/>
</dbReference>
<dbReference type="PRINTS" id="PR01713">
    <property type="entry name" value="NUCEPIMERASE"/>
</dbReference>
<proteinExistence type="inferred from homology"/>
<dbReference type="Gene3D" id="3.40.50.720">
    <property type="entry name" value="NAD(P)-binding Rossmann-like Domain"/>
    <property type="match status" value="1"/>
</dbReference>
<gene>
    <name evidence="3" type="ORF">COT20_00930</name>
</gene>
<dbReference type="InterPro" id="IPR036291">
    <property type="entry name" value="NAD(P)-bd_dom_sf"/>
</dbReference>
<protein>
    <submittedName>
        <fullName evidence="3">LPS biosynthesis protein WbpP</fullName>
    </submittedName>
</protein>